<evidence type="ECO:0000256" key="3">
    <source>
        <dbReference type="ARBA" id="ARBA00023015"/>
    </source>
</evidence>
<evidence type="ECO:0000256" key="4">
    <source>
        <dbReference type="ARBA" id="ARBA00023125"/>
    </source>
</evidence>
<dbReference type="GO" id="GO:0005634">
    <property type="term" value="C:nucleus"/>
    <property type="evidence" value="ECO:0007669"/>
    <property type="project" value="UniProtKB-SubCell"/>
</dbReference>
<evidence type="ECO:0000256" key="6">
    <source>
        <dbReference type="ARBA" id="ARBA00023242"/>
    </source>
</evidence>
<feature type="compositionally biased region" description="Low complexity" evidence="8">
    <location>
        <begin position="108"/>
        <end position="120"/>
    </location>
</feature>
<keyword evidence="7" id="KW-0175">Coiled coil</keyword>
<dbReference type="InterPro" id="IPR004827">
    <property type="entry name" value="bZIP"/>
</dbReference>
<gene>
    <name evidence="10" type="ORF">INT45_012226</name>
</gene>
<name>A0A8H7S0N0_9FUNG</name>
<evidence type="ECO:0000256" key="7">
    <source>
        <dbReference type="SAM" id="Coils"/>
    </source>
</evidence>
<keyword evidence="5" id="KW-0804">Transcription</keyword>
<comment type="caution">
    <text evidence="10">The sequence shown here is derived from an EMBL/GenBank/DDBJ whole genome shotgun (WGS) entry which is preliminary data.</text>
</comment>
<dbReference type="GO" id="GO:0003700">
    <property type="term" value="F:DNA-binding transcription factor activity"/>
    <property type="evidence" value="ECO:0007669"/>
    <property type="project" value="InterPro"/>
</dbReference>
<dbReference type="OrthoDB" id="5571888at2759"/>
<keyword evidence="6" id="KW-0539">Nucleus</keyword>
<feature type="compositionally biased region" description="Acidic residues" evidence="8">
    <location>
        <begin position="189"/>
        <end position="198"/>
    </location>
</feature>
<protein>
    <recommendedName>
        <fullName evidence="9">BZIP domain-containing protein</fullName>
    </recommendedName>
</protein>
<dbReference type="SMART" id="SM00338">
    <property type="entry name" value="BRLZ"/>
    <property type="match status" value="1"/>
</dbReference>
<proteinExistence type="inferred from homology"/>
<feature type="domain" description="BZIP" evidence="9">
    <location>
        <begin position="204"/>
        <end position="264"/>
    </location>
</feature>
<evidence type="ECO:0000256" key="1">
    <source>
        <dbReference type="ARBA" id="ARBA00004123"/>
    </source>
</evidence>
<feature type="compositionally biased region" description="Low complexity" evidence="8">
    <location>
        <begin position="1"/>
        <end position="35"/>
    </location>
</feature>
<evidence type="ECO:0000259" key="9">
    <source>
        <dbReference type="PROSITE" id="PS50217"/>
    </source>
</evidence>
<keyword evidence="4" id="KW-0238">DNA-binding</keyword>
<feature type="region of interest" description="Disordered" evidence="8">
    <location>
        <begin position="1"/>
        <end position="50"/>
    </location>
</feature>
<dbReference type="Pfam" id="PF00170">
    <property type="entry name" value="bZIP_1"/>
    <property type="match status" value="1"/>
</dbReference>
<organism evidence="10 11">
    <name type="scientific">Circinella minor</name>
    <dbReference type="NCBI Taxonomy" id="1195481"/>
    <lineage>
        <taxon>Eukaryota</taxon>
        <taxon>Fungi</taxon>
        <taxon>Fungi incertae sedis</taxon>
        <taxon>Mucoromycota</taxon>
        <taxon>Mucoromycotina</taxon>
        <taxon>Mucoromycetes</taxon>
        <taxon>Mucorales</taxon>
        <taxon>Lichtheimiaceae</taxon>
        <taxon>Circinella</taxon>
    </lineage>
</organism>
<dbReference type="PANTHER" id="PTHR47416">
    <property type="entry name" value="BASIC-LEUCINE ZIPPER TRANSCRIPTION FACTOR F-RELATED"/>
    <property type="match status" value="1"/>
</dbReference>
<dbReference type="EMBL" id="JAEPRB010000154">
    <property type="protein sequence ID" value="KAG2220050.1"/>
    <property type="molecule type" value="Genomic_DNA"/>
</dbReference>
<dbReference type="PROSITE" id="PS00036">
    <property type="entry name" value="BZIP_BASIC"/>
    <property type="match status" value="1"/>
</dbReference>
<feature type="region of interest" description="Disordered" evidence="8">
    <location>
        <begin position="139"/>
        <end position="215"/>
    </location>
</feature>
<feature type="coiled-coil region" evidence="7">
    <location>
        <begin position="229"/>
        <end position="263"/>
    </location>
</feature>
<feature type="compositionally biased region" description="Basic residues" evidence="8">
    <location>
        <begin position="204"/>
        <end position="213"/>
    </location>
</feature>
<feature type="region of interest" description="Disordered" evidence="8">
    <location>
        <begin position="91"/>
        <end position="120"/>
    </location>
</feature>
<accession>A0A8H7S0N0</accession>
<keyword evidence="3" id="KW-0805">Transcription regulation</keyword>
<dbReference type="PANTHER" id="PTHR47416:SF8">
    <property type="entry name" value="BASIC-LEUCINE ZIPPER TRANSCRIPTION FACTOR E-RELATED"/>
    <property type="match status" value="1"/>
</dbReference>
<feature type="compositionally biased region" description="Basic residues" evidence="8">
    <location>
        <begin position="151"/>
        <end position="162"/>
    </location>
</feature>
<dbReference type="PROSITE" id="PS50217">
    <property type="entry name" value="BZIP"/>
    <property type="match status" value="1"/>
</dbReference>
<dbReference type="AlphaFoldDB" id="A0A8H7S0N0"/>
<evidence type="ECO:0000313" key="10">
    <source>
        <dbReference type="EMBL" id="KAG2220050.1"/>
    </source>
</evidence>
<evidence type="ECO:0000256" key="2">
    <source>
        <dbReference type="ARBA" id="ARBA00007163"/>
    </source>
</evidence>
<comment type="similarity">
    <text evidence="2">Belongs to the bZIP family.</text>
</comment>
<feature type="compositionally biased region" description="Polar residues" evidence="8">
    <location>
        <begin position="36"/>
        <end position="48"/>
    </location>
</feature>
<dbReference type="SUPFAM" id="SSF57959">
    <property type="entry name" value="Leucine zipper domain"/>
    <property type="match status" value="1"/>
</dbReference>
<feature type="region of interest" description="Disordered" evidence="8">
    <location>
        <begin position="426"/>
        <end position="451"/>
    </location>
</feature>
<comment type="subcellular location">
    <subcellularLocation>
        <location evidence="1">Nucleus</location>
    </subcellularLocation>
</comment>
<dbReference type="InterPro" id="IPR046347">
    <property type="entry name" value="bZIP_sf"/>
</dbReference>
<dbReference type="GO" id="GO:0003677">
    <property type="term" value="F:DNA binding"/>
    <property type="evidence" value="ECO:0007669"/>
    <property type="project" value="UniProtKB-KW"/>
</dbReference>
<evidence type="ECO:0000256" key="8">
    <source>
        <dbReference type="SAM" id="MobiDB-lite"/>
    </source>
</evidence>
<reference evidence="10 11" key="1">
    <citation type="submission" date="2020-12" db="EMBL/GenBank/DDBJ databases">
        <title>Metabolic potential, ecology and presence of endohyphal bacteria is reflected in genomic diversity of Mucoromycotina.</title>
        <authorList>
            <person name="Muszewska A."/>
            <person name="Okrasinska A."/>
            <person name="Steczkiewicz K."/>
            <person name="Drgas O."/>
            <person name="Orlowska M."/>
            <person name="Perlinska-Lenart U."/>
            <person name="Aleksandrzak-Piekarczyk T."/>
            <person name="Szatraj K."/>
            <person name="Zielenkiewicz U."/>
            <person name="Pilsyk S."/>
            <person name="Malc E."/>
            <person name="Mieczkowski P."/>
            <person name="Kruszewska J.S."/>
            <person name="Biernat P."/>
            <person name="Pawlowska J."/>
        </authorList>
    </citation>
    <scope>NUCLEOTIDE SEQUENCE [LARGE SCALE GENOMIC DNA]</scope>
    <source>
        <strain evidence="10 11">CBS 142.35</strain>
    </source>
</reference>
<sequence>MQTNINDNNTLLNNGNENVGTVDSSNSNENSNTNNFMISSSSLSPQNQDDNDITKFLMEAEAFLLNENPPLATTSTSMTDVTEMPMFEIQQFNTDPTPSTPPQHIKNQSEQQYSVTQQQQQQQQMISFFQSNDTHITMVNSNPSPPSTARKVTKSTQRRQANRMKEPIFVTEVPQNAYKKKKKIRSQSSDDEDSDEGAMESKKLSSKQRRQLRNKISARNFRVRRKEYIEQLESQVEEQDKEIEQLKLVNNKLEKTNQELFQELQYWRTMIPTPPGTTSVSSDNNSTSSPPETIATTFPPLDLDQFSLFDFNGDTHLAHAAIPDFDFSQILTDKLLCDGGEEGEALPEDHERDQDGNIVLKPKELIKAYPLFVPALMSMIVRHTFSLHYIAYYTSTLDVSFSDNKTLDLLGQHEWMQQAFNSGNNNSGVITASGNRRRGSYNSQDEKEHMKESNIPFTCEEGGEQEEDDERAKVEAYMRDNYLHYAFWRMCGLSHEQVYHKFVVCYHAYGRRNARKAEEKKEKKRSKANLQRQISTMSAYVTVSNTVLHHPERLPMIASVLKRNSFTKISAQQQRSFLGLPGSSIPSISGPSLSRKKVAFPSLKTIKIGGRRD</sequence>
<evidence type="ECO:0000313" key="11">
    <source>
        <dbReference type="Proteomes" id="UP000646827"/>
    </source>
</evidence>
<evidence type="ECO:0000256" key="5">
    <source>
        <dbReference type="ARBA" id="ARBA00023163"/>
    </source>
</evidence>
<dbReference type="Gene3D" id="1.20.5.170">
    <property type="match status" value="1"/>
</dbReference>
<dbReference type="CDD" id="cd14810">
    <property type="entry name" value="bZIP_u1"/>
    <property type="match status" value="1"/>
</dbReference>
<keyword evidence="11" id="KW-1185">Reference proteome</keyword>
<dbReference type="Proteomes" id="UP000646827">
    <property type="component" value="Unassembled WGS sequence"/>
</dbReference>